<evidence type="ECO:0000256" key="1">
    <source>
        <dbReference type="PIRNR" id="PIRNR006386"/>
    </source>
</evidence>
<evidence type="ECO:0000313" key="3">
    <source>
        <dbReference type="EMBL" id="MFD1912630.1"/>
    </source>
</evidence>
<dbReference type="InterPro" id="IPR044087">
    <property type="entry name" value="NahD-like"/>
</dbReference>
<name>A0ABW4S4V4_9RHOB</name>
<organism evidence="3 4">
    <name type="scientific">Halodurantibacterium flavum</name>
    <dbReference type="NCBI Taxonomy" id="1382802"/>
    <lineage>
        <taxon>Bacteria</taxon>
        <taxon>Pseudomonadati</taxon>
        <taxon>Pseudomonadota</taxon>
        <taxon>Alphaproteobacteria</taxon>
        <taxon>Rhodobacterales</taxon>
        <taxon>Paracoccaceae</taxon>
        <taxon>Halodurantibacterium</taxon>
    </lineage>
</organism>
<feature type="domain" description="DSBA-like thioredoxin" evidence="2">
    <location>
        <begin position="5"/>
        <end position="194"/>
    </location>
</feature>
<dbReference type="PANTHER" id="PTHR42943">
    <property type="entry name" value="GLUTATHIONE S-TRANSFERASE KAPPA"/>
    <property type="match status" value="1"/>
</dbReference>
<dbReference type="SUPFAM" id="SSF52833">
    <property type="entry name" value="Thioredoxin-like"/>
    <property type="match status" value="1"/>
</dbReference>
<dbReference type="GO" id="GO:0016853">
    <property type="term" value="F:isomerase activity"/>
    <property type="evidence" value="ECO:0007669"/>
    <property type="project" value="UniProtKB-KW"/>
</dbReference>
<dbReference type="InterPro" id="IPR014440">
    <property type="entry name" value="HCCAis_GSTk"/>
</dbReference>
<comment type="caution">
    <text evidence="3">The sequence shown here is derived from an EMBL/GenBank/DDBJ whole genome shotgun (WGS) entry which is preliminary data.</text>
</comment>
<reference evidence="4" key="1">
    <citation type="journal article" date="2019" name="Int. J. Syst. Evol. Microbiol.">
        <title>The Global Catalogue of Microorganisms (GCM) 10K type strain sequencing project: providing services to taxonomists for standard genome sequencing and annotation.</title>
        <authorList>
            <consortium name="The Broad Institute Genomics Platform"/>
            <consortium name="The Broad Institute Genome Sequencing Center for Infectious Disease"/>
            <person name="Wu L."/>
            <person name="Ma J."/>
        </authorList>
    </citation>
    <scope>NUCLEOTIDE SEQUENCE [LARGE SCALE GENOMIC DNA]</scope>
    <source>
        <strain evidence="4">CGMCC 4.7242</strain>
    </source>
</reference>
<keyword evidence="1 3" id="KW-0413">Isomerase</keyword>
<comment type="catalytic activity">
    <reaction evidence="1">
        <text>2-hydroxychromene-2-carboxylate = (3E)-4-(2-hydroxyphenyl)-2-oxobut-3-enoate</text>
        <dbReference type="Rhea" id="RHEA:27401"/>
        <dbReference type="ChEBI" id="CHEBI:59350"/>
        <dbReference type="ChEBI" id="CHEBI:59353"/>
        <dbReference type="EC" id="5.99.1.4"/>
    </reaction>
</comment>
<dbReference type="RefSeq" id="WP_390261311.1">
    <property type="nucleotide sequence ID" value="NZ_JBHUGH010000008.1"/>
</dbReference>
<evidence type="ECO:0000313" key="4">
    <source>
        <dbReference type="Proteomes" id="UP001597353"/>
    </source>
</evidence>
<proteinExistence type="inferred from homology"/>
<dbReference type="InterPro" id="IPR036249">
    <property type="entry name" value="Thioredoxin-like_sf"/>
</dbReference>
<dbReference type="CDD" id="cd03022">
    <property type="entry name" value="DsbA_HCCA_Iso"/>
    <property type="match status" value="1"/>
</dbReference>
<dbReference type="Proteomes" id="UP001597353">
    <property type="component" value="Unassembled WGS sequence"/>
</dbReference>
<dbReference type="InterPro" id="IPR051924">
    <property type="entry name" value="GST_Kappa/NadH"/>
</dbReference>
<dbReference type="Pfam" id="PF01323">
    <property type="entry name" value="DSBA"/>
    <property type="match status" value="1"/>
</dbReference>
<protein>
    <recommendedName>
        <fullName evidence="1">2-hydroxychromene-2-carboxylate isomerase</fullName>
        <ecNumber evidence="1">5.99.1.4</ecNumber>
    </recommendedName>
</protein>
<sequence length="198" mass="22400">MTARQLDFYFDFMSPFAYLAFQKVPQICKAHRLEFCPRVANLPKLKLMAGNTGPSNVTIPLKIRYLRKDLDRWAEKYGVPLAFPKSLASEALNKAFLFAADKGEGEAFIRDAWNRVWGEGDDPADPALLADLAKRFGWSPETLSAWVESKDAADRYEVSTQAAHDAGVFGMPTMILGDEMWWGNDRLDFMEEALRRGL</sequence>
<gene>
    <name evidence="3" type="ORF">ACFSGJ_10445</name>
</gene>
<keyword evidence="4" id="KW-1185">Reference proteome</keyword>
<dbReference type="EC" id="5.99.1.4" evidence="1"/>
<evidence type="ECO:0000259" key="2">
    <source>
        <dbReference type="Pfam" id="PF01323"/>
    </source>
</evidence>
<dbReference type="InterPro" id="IPR001853">
    <property type="entry name" value="DSBA-like_thioredoxin_dom"/>
</dbReference>
<dbReference type="EMBL" id="JBHUGH010000008">
    <property type="protein sequence ID" value="MFD1912630.1"/>
    <property type="molecule type" value="Genomic_DNA"/>
</dbReference>
<dbReference type="PANTHER" id="PTHR42943:SF2">
    <property type="entry name" value="GLUTATHIONE S-TRANSFERASE KAPPA 1"/>
    <property type="match status" value="1"/>
</dbReference>
<dbReference type="Gene3D" id="3.40.30.10">
    <property type="entry name" value="Glutaredoxin"/>
    <property type="match status" value="1"/>
</dbReference>
<dbReference type="PIRSF" id="PIRSF006386">
    <property type="entry name" value="HCCAis_GSTk"/>
    <property type="match status" value="1"/>
</dbReference>
<accession>A0ABW4S4V4</accession>
<comment type="similarity">
    <text evidence="1">Belongs to the GST superfamily. NadH family.</text>
</comment>